<evidence type="ECO:0000259" key="3">
    <source>
        <dbReference type="PROSITE" id="PS50113"/>
    </source>
</evidence>
<dbReference type="GO" id="GO:0071732">
    <property type="term" value="P:cellular response to nitric oxide"/>
    <property type="evidence" value="ECO:0007669"/>
    <property type="project" value="UniProtKB-ARBA"/>
</dbReference>
<dbReference type="InterPro" id="IPR001633">
    <property type="entry name" value="EAL_dom"/>
</dbReference>
<dbReference type="Pfam" id="PF08448">
    <property type="entry name" value="PAS_4"/>
    <property type="match status" value="1"/>
</dbReference>
<evidence type="ECO:0000259" key="5">
    <source>
        <dbReference type="PROSITE" id="PS50887"/>
    </source>
</evidence>
<dbReference type="EMBL" id="AWGB01000022">
    <property type="protein sequence ID" value="ESQ90641.1"/>
    <property type="molecule type" value="Genomic_DNA"/>
</dbReference>
<dbReference type="Gene3D" id="3.30.70.270">
    <property type="match status" value="1"/>
</dbReference>
<feature type="domain" description="GGDEF" evidence="5">
    <location>
        <begin position="319"/>
        <end position="451"/>
    </location>
</feature>
<evidence type="ECO:0000259" key="2">
    <source>
        <dbReference type="PROSITE" id="PS50112"/>
    </source>
</evidence>
<dbReference type="eggNOG" id="COG5001">
    <property type="taxonomic scope" value="Bacteria"/>
</dbReference>
<dbReference type="SMART" id="SM00052">
    <property type="entry name" value="EAL"/>
    <property type="match status" value="1"/>
</dbReference>
<dbReference type="SUPFAM" id="SSF55073">
    <property type="entry name" value="Nucleotide cyclase"/>
    <property type="match status" value="1"/>
</dbReference>
<dbReference type="Gene3D" id="3.20.20.450">
    <property type="entry name" value="EAL domain"/>
    <property type="match status" value="1"/>
</dbReference>
<dbReference type="NCBIfam" id="TIGR00229">
    <property type="entry name" value="sensory_box"/>
    <property type="match status" value="1"/>
</dbReference>
<dbReference type="OrthoDB" id="7167813at2"/>
<dbReference type="InterPro" id="IPR000700">
    <property type="entry name" value="PAS-assoc_C"/>
</dbReference>
<dbReference type="PROSITE" id="PS50112">
    <property type="entry name" value="PAS"/>
    <property type="match status" value="1"/>
</dbReference>
<protein>
    <recommendedName>
        <fullName evidence="8">Diguanylate cyclase</fullName>
    </recommendedName>
</protein>
<proteinExistence type="predicted"/>
<dbReference type="SUPFAM" id="SSF141868">
    <property type="entry name" value="EAL domain-like"/>
    <property type="match status" value="1"/>
</dbReference>
<dbReference type="PATRIC" id="fig|1121022.4.peg.2385"/>
<dbReference type="AlphaFoldDB" id="V4PQT8"/>
<dbReference type="GO" id="GO:0071111">
    <property type="term" value="F:cyclic-guanylate-specific phosphodiesterase activity"/>
    <property type="evidence" value="ECO:0007669"/>
    <property type="project" value="UniProtKB-EC"/>
</dbReference>
<dbReference type="FunFam" id="3.30.70.270:FF:000001">
    <property type="entry name" value="Diguanylate cyclase domain protein"/>
    <property type="match status" value="1"/>
</dbReference>
<dbReference type="FunFam" id="3.20.20.450:FF:000001">
    <property type="entry name" value="Cyclic di-GMP phosphodiesterase yahA"/>
    <property type="match status" value="1"/>
</dbReference>
<dbReference type="SUPFAM" id="SSF55785">
    <property type="entry name" value="PYP-like sensor domain (PAS domain)"/>
    <property type="match status" value="1"/>
</dbReference>
<dbReference type="InterPro" id="IPR035965">
    <property type="entry name" value="PAS-like_dom_sf"/>
</dbReference>
<dbReference type="Proteomes" id="UP000017837">
    <property type="component" value="Unassembled WGS sequence"/>
</dbReference>
<feature type="domain" description="EAL" evidence="4">
    <location>
        <begin position="460"/>
        <end position="710"/>
    </location>
</feature>
<dbReference type="InterPro" id="IPR043128">
    <property type="entry name" value="Rev_trsase/Diguanyl_cyclase"/>
</dbReference>
<dbReference type="RefSeq" id="WP_018079928.1">
    <property type="nucleotide sequence ID" value="NZ_AQWM01000001.1"/>
</dbReference>
<evidence type="ECO:0000313" key="7">
    <source>
        <dbReference type="Proteomes" id="UP000017837"/>
    </source>
</evidence>
<comment type="catalytic activity">
    <reaction evidence="1">
        <text>3',3'-c-di-GMP + H2O = 5'-phosphoguanylyl(3'-&gt;5')guanosine + H(+)</text>
        <dbReference type="Rhea" id="RHEA:24902"/>
        <dbReference type="ChEBI" id="CHEBI:15377"/>
        <dbReference type="ChEBI" id="CHEBI:15378"/>
        <dbReference type="ChEBI" id="CHEBI:58754"/>
        <dbReference type="ChEBI" id="CHEBI:58805"/>
        <dbReference type="EC" id="3.1.4.52"/>
    </reaction>
    <physiologicalReaction direction="left-to-right" evidence="1">
        <dbReference type="Rhea" id="RHEA:24903"/>
    </physiologicalReaction>
</comment>
<dbReference type="PANTHER" id="PTHR44757:SF2">
    <property type="entry name" value="BIOFILM ARCHITECTURE MAINTENANCE PROTEIN MBAA"/>
    <property type="match status" value="1"/>
</dbReference>
<dbReference type="InterPro" id="IPR000160">
    <property type="entry name" value="GGDEF_dom"/>
</dbReference>
<evidence type="ECO:0000259" key="4">
    <source>
        <dbReference type="PROSITE" id="PS50883"/>
    </source>
</evidence>
<feature type="domain" description="PAS" evidence="2">
    <location>
        <begin position="160"/>
        <end position="231"/>
    </location>
</feature>
<gene>
    <name evidence="6" type="ORF">ABENE_11760</name>
</gene>
<dbReference type="CDD" id="cd01948">
    <property type="entry name" value="EAL"/>
    <property type="match status" value="1"/>
</dbReference>
<comment type="caution">
    <text evidence="6">The sequence shown here is derived from an EMBL/GenBank/DDBJ whole genome shotgun (WGS) entry which is preliminary data.</text>
</comment>
<dbReference type="InterPro" id="IPR035919">
    <property type="entry name" value="EAL_sf"/>
</dbReference>
<dbReference type="PROSITE" id="PS50113">
    <property type="entry name" value="PAC"/>
    <property type="match status" value="1"/>
</dbReference>
<reference evidence="6 7" key="1">
    <citation type="journal article" date="2014" name="Nature">
        <title>Sequential evolution of bacterial morphology by co-option of a developmental regulator.</title>
        <authorList>
            <person name="Jiang C."/>
            <person name="Brown P.J."/>
            <person name="Ducret A."/>
            <person name="Brun Y.V."/>
        </authorList>
    </citation>
    <scope>NUCLEOTIDE SEQUENCE [LARGE SCALE GENOMIC DNA]</scope>
    <source>
        <strain evidence="6 7">DSM 16100</strain>
    </source>
</reference>
<name>V4PQT8_9CAUL</name>
<accession>V4PQT8</accession>
<feature type="domain" description="PAC" evidence="3">
    <location>
        <begin position="235"/>
        <end position="287"/>
    </location>
</feature>
<dbReference type="STRING" id="1121022.GCA_000376105_00247"/>
<keyword evidence="7" id="KW-1185">Reference proteome</keyword>
<dbReference type="SMART" id="SM00267">
    <property type="entry name" value="GGDEF"/>
    <property type="match status" value="1"/>
</dbReference>
<dbReference type="Pfam" id="PF00990">
    <property type="entry name" value="GGDEF"/>
    <property type="match status" value="1"/>
</dbReference>
<dbReference type="PROSITE" id="PS50887">
    <property type="entry name" value="GGDEF"/>
    <property type="match status" value="1"/>
</dbReference>
<evidence type="ECO:0008006" key="8">
    <source>
        <dbReference type="Google" id="ProtNLM"/>
    </source>
</evidence>
<dbReference type="SMART" id="SM00091">
    <property type="entry name" value="PAS"/>
    <property type="match status" value="1"/>
</dbReference>
<dbReference type="PROSITE" id="PS50883">
    <property type="entry name" value="EAL"/>
    <property type="match status" value="1"/>
</dbReference>
<dbReference type="SUPFAM" id="SSF54631">
    <property type="entry name" value="CBS-domain pair"/>
    <property type="match status" value="1"/>
</dbReference>
<evidence type="ECO:0000313" key="6">
    <source>
        <dbReference type="EMBL" id="ESQ90641.1"/>
    </source>
</evidence>
<dbReference type="InterPro" id="IPR029787">
    <property type="entry name" value="Nucleotide_cyclase"/>
</dbReference>
<dbReference type="PANTHER" id="PTHR44757">
    <property type="entry name" value="DIGUANYLATE CYCLASE DGCP"/>
    <property type="match status" value="1"/>
</dbReference>
<dbReference type="InterPro" id="IPR013656">
    <property type="entry name" value="PAS_4"/>
</dbReference>
<dbReference type="InterPro" id="IPR052155">
    <property type="entry name" value="Biofilm_reg_signaling"/>
</dbReference>
<dbReference type="InterPro" id="IPR046342">
    <property type="entry name" value="CBS_dom_sf"/>
</dbReference>
<dbReference type="InterPro" id="IPR000014">
    <property type="entry name" value="PAS"/>
</dbReference>
<evidence type="ECO:0000256" key="1">
    <source>
        <dbReference type="ARBA" id="ARBA00051114"/>
    </source>
</evidence>
<dbReference type="Pfam" id="PF00563">
    <property type="entry name" value="EAL"/>
    <property type="match status" value="1"/>
</dbReference>
<dbReference type="CDD" id="cd01949">
    <property type="entry name" value="GGDEF"/>
    <property type="match status" value="1"/>
</dbReference>
<sequence length="713" mass="78868">MQTSLCISDITDRIDPVPVHCNNSTLYEAFRDDHDLMVVAVVDTAGQVLGLIERHAFNLTMASEYGRALYGNKPVTTVMDKCPLLVDITTPLRDFTSKTLTERPSELMRGFIATSDGRYAGVGTSLSVLRAISGDLQQSLGRQQEMTNDLIRLGGESQRHQTFLNMVIQNIPAMVLVKNASDQKIVLLNSVGEDMLGVSHETVVGQASGDFMTAERAALYNTYDQMALNSDEAIMLKEEHVTDAHGRQRIIQLKKTVLRTPSGEPDCILTLGTDLTEQKQAEARIAHLAHYDPLTGLANRALFSREMEAALSRVQRLDRKTALLCLDLDRFKAINDSYGHLTGDQLLTEVAERLRGCVRKGDVIARMGGDEFAIIQDIEVPQDAQHLAARIVEAMKLPIVINDTALEVGASIGIAMAPTDGMDANNLLSRADLAMYRVKAEGRNGWRFYRPEMDAQLQSRIEMEHDLRQALADNQFQLFYQPLLNLDTHRIVSFEALLRWHHPLRGMVSPAEFIPVAEDCGLIGQLGEWVLNQATRTAALWPEAWRVAVNISPLQFRHKSLVGLVNRALKVSGLSPARLELEITESVILEDETHNLAILNAIRALGVRIAMDDFGTGYSSLSYLRTFPFDKIKIDQSFVRDLPHDKNALSIVRAITDMAQSLGVLITAEGVETEAQMEALKALNCGEAQGYLIGRPAPDISAYVQPLAVCYGT</sequence>
<dbReference type="NCBIfam" id="TIGR00254">
    <property type="entry name" value="GGDEF"/>
    <property type="match status" value="1"/>
</dbReference>
<dbReference type="Gene3D" id="3.30.450.20">
    <property type="entry name" value="PAS domain"/>
    <property type="match status" value="1"/>
</dbReference>
<organism evidence="6 7">
    <name type="scientific">Asticcacaulis benevestitus DSM 16100 = ATCC BAA-896</name>
    <dbReference type="NCBI Taxonomy" id="1121022"/>
    <lineage>
        <taxon>Bacteria</taxon>
        <taxon>Pseudomonadati</taxon>
        <taxon>Pseudomonadota</taxon>
        <taxon>Alphaproteobacteria</taxon>
        <taxon>Caulobacterales</taxon>
        <taxon>Caulobacteraceae</taxon>
        <taxon>Asticcacaulis</taxon>
    </lineage>
</organism>